<keyword evidence="3" id="KW-1185">Reference proteome</keyword>
<dbReference type="AlphaFoldDB" id="A0A2H2ZGK2"/>
<dbReference type="Proteomes" id="UP000219286">
    <property type="component" value="Unassembled WGS sequence"/>
</dbReference>
<sequence>MPCLRGIELSLVVQPDSVQLLEFPHPDASSVRIASVGDAVSTIQDLDAVSPGSDSPRILKTAPRASVYVPSTPGSQFMVQYSVHRHPEPAYYLYFKLFINGRSITSCGIKPGAEAGIISRALFEPSDRWHLQQNGVLLKRSGIESRSFCFAPGPDAVAAADDGGLIEIQVFRAKSRRRSTPQLAPYRDQEQYGIISPSTGLLEHPEDAIYYEWNLQDAVDTPYATFCFHYRAWSYLWDLNLVVDDGNALLHDDRLYEKLGAERSQADAHEVPREELRTELADMDLVRVTLHDDTRITASRLDGDSRRLTSLAEVNDEPHLMTDRNDNQRRRHRRSSSSSTTRPKRRTSSHAHVQTARMMMLPPVMEEDVFTDSHESPERGTMSASTKRFYAHQHFYSGFRRPLPTVNEVPRLE</sequence>
<reference evidence="2 3" key="1">
    <citation type="journal article" date="2015" name="Genome Announc.">
        <title>Genome sequence and annotation of Trichoderma parareesei, the ancestor of the cellulase producer Trichoderma reesei.</title>
        <authorList>
            <person name="Yang D."/>
            <person name="Pomraning K."/>
            <person name="Kopchinskiy A."/>
            <person name="Karimi Aghcheh R."/>
            <person name="Atanasova L."/>
            <person name="Chenthamara K."/>
            <person name="Baker S.E."/>
            <person name="Zhang R."/>
            <person name="Shen Q."/>
            <person name="Freitag M."/>
            <person name="Kubicek C.P."/>
            <person name="Druzhinina I.S."/>
        </authorList>
    </citation>
    <scope>NUCLEOTIDE SEQUENCE [LARGE SCALE GENOMIC DNA]</scope>
    <source>
        <strain evidence="2 3">CBS 125925</strain>
    </source>
</reference>
<comment type="caution">
    <text evidence="2">The sequence shown here is derived from an EMBL/GenBank/DDBJ whole genome shotgun (WGS) entry which is preliminary data.</text>
</comment>
<evidence type="ECO:0000256" key="1">
    <source>
        <dbReference type="SAM" id="MobiDB-lite"/>
    </source>
</evidence>
<proteinExistence type="predicted"/>
<evidence type="ECO:0000313" key="2">
    <source>
        <dbReference type="EMBL" id="OSZ99964.1"/>
    </source>
</evidence>
<protein>
    <submittedName>
        <fullName evidence="2">Uncharacterized protein</fullName>
    </submittedName>
</protein>
<dbReference type="EMBL" id="LFMI01000014">
    <property type="protein sequence ID" value="OSZ99964.1"/>
    <property type="molecule type" value="Genomic_DNA"/>
</dbReference>
<gene>
    <name evidence="2" type="ORF">A9Z42_0010570</name>
</gene>
<evidence type="ECO:0000313" key="3">
    <source>
        <dbReference type="Proteomes" id="UP000219286"/>
    </source>
</evidence>
<organism evidence="2 3">
    <name type="scientific">Trichoderma parareesei</name>
    <name type="common">Filamentous fungus</name>
    <dbReference type="NCBI Taxonomy" id="858221"/>
    <lineage>
        <taxon>Eukaryota</taxon>
        <taxon>Fungi</taxon>
        <taxon>Dikarya</taxon>
        <taxon>Ascomycota</taxon>
        <taxon>Pezizomycotina</taxon>
        <taxon>Sordariomycetes</taxon>
        <taxon>Hypocreomycetidae</taxon>
        <taxon>Hypocreales</taxon>
        <taxon>Hypocreaceae</taxon>
        <taxon>Trichoderma</taxon>
    </lineage>
</organism>
<accession>A0A2H2ZGK2</accession>
<feature type="compositionally biased region" description="Basic and acidic residues" evidence="1">
    <location>
        <begin position="316"/>
        <end position="328"/>
    </location>
</feature>
<feature type="region of interest" description="Disordered" evidence="1">
    <location>
        <begin position="311"/>
        <end position="360"/>
    </location>
</feature>
<name>A0A2H2ZGK2_TRIPA</name>
<dbReference type="OrthoDB" id="436496at2759"/>